<reference evidence="3 4" key="1">
    <citation type="journal article" date="2016" name="Front. Microbiol.">
        <title>Genomic Resource of Rice Seed Associated Bacteria.</title>
        <authorList>
            <person name="Midha S."/>
            <person name="Bansal K."/>
            <person name="Sharma S."/>
            <person name="Kumar N."/>
            <person name="Patil P.P."/>
            <person name="Chaudhry V."/>
            <person name="Patil P.B."/>
        </authorList>
    </citation>
    <scope>NUCLEOTIDE SEQUENCE [LARGE SCALE GENOMIC DNA]</scope>
    <source>
        <strain evidence="3 4">NS220</strain>
    </source>
</reference>
<organism evidence="3 4">
    <name type="scientific">Microbacterium testaceum</name>
    <name type="common">Aureobacterium testaceum</name>
    <name type="synonym">Brevibacterium testaceum</name>
    <dbReference type="NCBI Taxonomy" id="2033"/>
    <lineage>
        <taxon>Bacteria</taxon>
        <taxon>Bacillati</taxon>
        <taxon>Actinomycetota</taxon>
        <taxon>Actinomycetes</taxon>
        <taxon>Micrococcales</taxon>
        <taxon>Microbacteriaceae</taxon>
        <taxon>Microbacterium</taxon>
    </lineage>
</organism>
<evidence type="ECO:0000256" key="1">
    <source>
        <dbReference type="SAM" id="MobiDB-lite"/>
    </source>
</evidence>
<dbReference type="AlphaFoldDB" id="A0A147F1X0"/>
<dbReference type="PATRIC" id="fig|2033.6.peg.37"/>
<proteinExistence type="predicted"/>
<dbReference type="InterPro" id="IPR011042">
    <property type="entry name" value="6-blade_b-propeller_TolB-like"/>
</dbReference>
<dbReference type="RefSeq" id="WP_058622102.1">
    <property type="nucleotide sequence ID" value="NZ_LDRT01000001.1"/>
</dbReference>
<dbReference type="PANTHER" id="PTHR43056:SF5">
    <property type="entry name" value="PEPTIDASE S9 PROLYL OLIGOPEPTIDASE CATALYTIC DOMAIN-CONTAINING PROTEIN"/>
    <property type="match status" value="1"/>
</dbReference>
<comment type="caution">
    <text evidence="3">The sequence shown here is derived from an EMBL/GenBank/DDBJ whole genome shotgun (WGS) entry which is preliminary data.</text>
</comment>
<dbReference type="GO" id="GO:0006508">
    <property type="term" value="P:proteolysis"/>
    <property type="evidence" value="ECO:0007669"/>
    <property type="project" value="InterPro"/>
</dbReference>
<name>A0A147F1X0_MICTE</name>
<evidence type="ECO:0000259" key="2">
    <source>
        <dbReference type="Pfam" id="PF00326"/>
    </source>
</evidence>
<feature type="domain" description="Peptidase S9 prolyl oligopeptidase catalytic" evidence="2">
    <location>
        <begin position="414"/>
        <end position="618"/>
    </location>
</feature>
<dbReference type="InterPro" id="IPR050585">
    <property type="entry name" value="Xaa-Pro_dipeptidyl-ppase/CocE"/>
</dbReference>
<dbReference type="PANTHER" id="PTHR43056">
    <property type="entry name" value="PEPTIDASE S9 PROLYL OLIGOPEPTIDASE"/>
    <property type="match status" value="1"/>
</dbReference>
<gene>
    <name evidence="3" type="ORF">NS220_00175</name>
</gene>
<dbReference type="Pfam" id="PF00326">
    <property type="entry name" value="Peptidase_S9"/>
    <property type="match status" value="1"/>
</dbReference>
<dbReference type="SUPFAM" id="SSF53474">
    <property type="entry name" value="alpha/beta-Hydrolases"/>
    <property type="match status" value="1"/>
</dbReference>
<dbReference type="Gene3D" id="3.40.50.1820">
    <property type="entry name" value="alpha/beta hydrolase"/>
    <property type="match status" value="1"/>
</dbReference>
<dbReference type="InterPro" id="IPR001375">
    <property type="entry name" value="Peptidase_S9_cat"/>
</dbReference>
<dbReference type="InterPro" id="IPR029058">
    <property type="entry name" value="AB_hydrolase_fold"/>
</dbReference>
<dbReference type="GO" id="GO:0008236">
    <property type="term" value="F:serine-type peptidase activity"/>
    <property type="evidence" value="ECO:0007669"/>
    <property type="project" value="InterPro"/>
</dbReference>
<accession>A0A147F1X0</accession>
<protein>
    <submittedName>
        <fullName evidence="3">Peptidase S9</fullName>
    </submittedName>
</protein>
<dbReference type="OrthoDB" id="128799at2"/>
<evidence type="ECO:0000313" key="3">
    <source>
        <dbReference type="EMBL" id="KTR96853.1"/>
    </source>
</evidence>
<dbReference type="Proteomes" id="UP000075025">
    <property type="component" value="Unassembled WGS sequence"/>
</dbReference>
<sequence>MADTLPYGSWPSPLTPESVAQSSPRVDGARLVGDEVWWGESVPAEAGRVAVKRRRADGGVETVLPAPGNARSAVHEYGGGAWTASDDGELFYVEKTDQRVYALRPGGTARALTPVDDAVRHGGLRFEHGVLLAVRETHGDERIPTRAIVRIGTDAEGAGEILAAGSDFVAQPALSPDGRHLAWVAWNHPDMPWDATTIRVADLDSSVVRDLAGGDDRAPLQPVWMGDDELLYADDPSGRWNLYRHPLDDDAQAVAPADADTGGGLWVLGTRWFAATDDGRIVAVRTHGGDEVVEIAPSGIRALEVPSVSGTAVDDARGSRVLVSGTDGGGRSGLWLVDLDSGAVDLVTGGAGAWGDEWMPTALTLETEGPHGPVHAFAYAPTNPDVAAPTDERPPYVVLVHGGPTSQVGPAPSAKTAFFTSRGIGVLDVNYGGSTGYGREYRERLKGQWGVVDVDDVAAAASALADAGLADPARLAIAGGSAGGWTVLAAVTTTEVFSAGISRYGVGDARALAEDTHDFEARYLDGLIGPLPEAESVYVERSPLSHPERFRVPLLILQGTEDRVVPPSQAEAIRDALAAHGVPHAYVLYEGEGHGFRRAETVIDSLERELGFLGAVFGFETPGVTPLELD</sequence>
<evidence type="ECO:0000313" key="4">
    <source>
        <dbReference type="Proteomes" id="UP000075025"/>
    </source>
</evidence>
<feature type="region of interest" description="Disordered" evidence="1">
    <location>
        <begin position="1"/>
        <end position="26"/>
    </location>
</feature>
<dbReference type="EMBL" id="LDRT01000001">
    <property type="protein sequence ID" value="KTR96853.1"/>
    <property type="molecule type" value="Genomic_DNA"/>
</dbReference>
<dbReference type="SUPFAM" id="SSF75011">
    <property type="entry name" value="3-carboxy-cis,cis-mucoante lactonizing enzyme"/>
    <property type="match status" value="1"/>
</dbReference>
<dbReference type="Gene3D" id="2.120.10.30">
    <property type="entry name" value="TolB, C-terminal domain"/>
    <property type="match status" value="1"/>
</dbReference>